<dbReference type="FunFam" id="3.40.50.300:FF:000991">
    <property type="entry name" value="Dephospho-CoA kinase"/>
    <property type="match status" value="1"/>
</dbReference>
<proteinExistence type="inferred from homology"/>
<comment type="pathway">
    <text evidence="8">Cofactor biosynthesis; coenzyme A biosynthesis; CoA from (R)-pantothenate: step 5/5.</text>
</comment>
<keyword evidence="6 8" id="KW-0067">ATP-binding</keyword>
<evidence type="ECO:0000256" key="9">
    <source>
        <dbReference type="NCBIfam" id="TIGR00152"/>
    </source>
</evidence>
<dbReference type="Pfam" id="PF01121">
    <property type="entry name" value="CoaE"/>
    <property type="match status" value="1"/>
</dbReference>
<dbReference type="SUPFAM" id="SSF52540">
    <property type="entry name" value="P-loop containing nucleoside triphosphate hydrolases"/>
    <property type="match status" value="1"/>
</dbReference>
<evidence type="ECO:0000256" key="5">
    <source>
        <dbReference type="ARBA" id="ARBA00022777"/>
    </source>
</evidence>
<reference evidence="10" key="1">
    <citation type="submission" date="2022-05" db="EMBL/GenBank/DDBJ databases">
        <title>Novel bacterial taxa in a minimal lignocellulolytic consortium and its capacity to transform plastics disclosed by genome-resolved metagenomics.</title>
        <authorList>
            <person name="Rodriguez C.A.D."/>
            <person name="Diaz-Garcia L."/>
            <person name="Herrera K."/>
            <person name="Tarazona N.A."/>
            <person name="Sproer C."/>
            <person name="Overmann J."/>
            <person name="Jimenez D.J."/>
        </authorList>
    </citation>
    <scope>NUCLEOTIDE SEQUENCE</scope>
    <source>
        <strain evidence="10">MAG5</strain>
    </source>
</reference>
<gene>
    <name evidence="8 10" type="primary">coaE</name>
    <name evidence="10" type="ORF">NAG76_22125</name>
</gene>
<dbReference type="PANTHER" id="PTHR10695">
    <property type="entry name" value="DEPHOSPHO-COA KINASE-RELATED"/>
    <property type="match status" value="1"/>
</dbReference>
<evidence type="ECO:0000256" key="7">
    <source>
        <dbReference type="ARBA" id="ARBA00022993"/>
    </source>
</evidence>
<dbReference type="EC" id="2.7.1.24" evidence="8 9"/>
<dbReference type="KEGG" id="plig:NAG76_22125"/>
<dbReference type="EMBL" id="CP097899">
    <property type="protein sequence ID" value="URN96907.1"/>
    <property type="molecule type" value="Genomic_DNA"/>
</dbReference>
<comment type="catalytic activity">
    <reaction evidence="8">
        <text>3'-dephospho-CoA + ATP = ADP + CoA + H(+)</text>
        <dbReference type="Rhea" id="RHEA:18245"/>
        <dbReference type="ChEBI" id="CHEBI:15378"/>
        <dbReference type="ChEBI" id="CHEBI:30616"/>
        <dbReference type="ChEBI" id="CHEBI:57287"/>
        <dbReference type="ChEBI" id="CHEBI:57328"/>
        <dbReference type="ChEBI" id="CHEBI:456216"/>
        <dbReference type="EC" id="2.7.1.24"/>
    </reaction>
</comment>
<dbReference type="Gene3D" id="3.40.50.300">
    <property type="entry name" value="P-loop containing nucleotide triphosphate hydrolases"/>
    <property type="match status" value="1"/>
</dbReference>
<keyword evidence="5 8" id="KW-0418">Kinase</keyword>
<keyword evidence="4 8" id="KW-0547">Nucleotide-binding</keyword>
<dbReference type="GO" id="GO:0005524">
    <property type="term" value="F:ATP binding"/>
    <property type="evidence" value="ECO:0007669"/>
    <property type="project" value="UniProtKB-UniRule"/>
</dbReference>
<name>A0A9J6ZKW6_9BACL</name>
<keyword evidence="7 8" id="KW-0173">Coenzyme A biosynthesis</keyword>
<comment type="function">
    <text evidence="8">Catalyzes the phosphorylation of the 3'-hydroxyl group of dephosphocoenzyme A to form coenzyme A.</text>
</comment>
<dbReference type="InterPro" id="IPR001977">
    <property type="entry name" value="Depp_CoAkinase"/>
</dbReference>
<evidence type="ECO:0000256" key="3">
    <source>
        <dbReference type="ARBA" id="ARBA00022679"/>
    </source>
</evidence>
<organism evidence="10 11">
    <name type="scientific">Candidatus Pristimantibacillus lignocellulolyticus</name>
    <dbReference type="NCBI Taxonomy" id="2994561"/>
    <lineage>
        <taxon>Bacteria</taxon>
        <taxon>Bacillati</taxon>
        <taxon>Bacillota</taxon>
        <taxon>Bacilli</taxon>
        <taxon>Bacillales</taxon>
        <taxon>Paenibacillaceae</taxon>
        <taxon>Candidatus Pristimantibacillus</taxon>
    </lineage>
</organism>
<evidence type="ECO:0000256" key="8">
    <source>
        <dbReference type="HAMAP-Rule" id="MF_00376"/>
    </source>
</evidence>
<dbReference type="Proteomes" id="UP001056756">
    <property type="component" value="Chromosome"/>
</dbReference>
<keyword evidence="2 8" id="KW-0963">Cytoplasm</keyword>
<protein>
    <recommendedName>
        <fullName evidence="8 9">Dephospho-CoA kinase</fullName>
        <ecNumber evidence="8 9">2.7.1.24</ecNumber>
    </recommendedName>
    <alternativeName>
        <fullName evidence="8">Dephosphocoenzyme A kinase</fullName>
    </alternativeName>
</protein>
<dbReference type="InterPro" id="IPR027417">
    <property type="entry name" value="P-loop_NTPase"/>
</dbReference>
<sequence length="198" mass="21795">MLIGLTGGIASGKSSVSSLLVKHGALLVDADQVARDIVEQGQPALKEITSFFGQAILHENGSLNRAALGAIVFSDKDKLAKLESITHPAIRSKMLSTIDRYKDENPDAIIVADIPLLYETNQMHLYEAIVVVYVPRKMQIERLVARNNITLDVATSRVDIQMDIEQKRALADYVIDNSGSIEETEKQVVELIQRLVSV</sequence>
<evidence type="ECO:0000256" key="2">
    <source>
        <dbReference type="ARBA" id="ARBA00022490"/>
    </source>
</evidence>
<dbReference type="GO" id="GO:0004140">
    <property type="term" value="F:dephospho-CoA kinase activity"/>
    <property type="evidence" value="ECO:0007669"/>
    <property type="project" value="UniProtKB-UniRule"/>
</dbReference>
<dbReference type="PROSITE" id="PS51219">
    <property type="entry name" value="DPCK"/>
    <property type="match status" value="1"/>
</dbReference>
<dbReference type="NCBIfam" id="TIGR00152">
    <property type="entry name" value="dephospho-CoA kinase"/>
    <property type="match status" value="1"/>
</dbReference>
<dbReference type="PANTHER" id="PTHR10695:SF46">
    <property type="entry name" value="BIFUNCTIONAL COENZYME A SYNTHASE-RELATED"/>
    <property type="match status" value="1"/>
</dbReference>
<comment type="similarity">
    <text evidence="1 8">Belongs to the CoaE family.</text>
</comment>
<comment type="subcellular location">
    <subcellularLocation>
        <location evidence="8">Cytoplasm</location>
    </subcellularLocation>
</comment>
<dbReference type="AlphaFoldDB" id="A0A9J6ZKW6"/>
<dbReference type="GO" id="GO:0015937">
    <property type="term" value="P:coenzyme A biosynthetic process"/>
    <property type="evidence" value="ECO:0007669"/>
    <property type="project" value="UniProtKB-UniRule"/>
</dbReference>
<dbReference type="GO" id="GO:0005737">
    <property type="term" value="C:cytoplasm"/>
    <property type="evidence" value="ECO:0007669"/>
    <property type="project" value="UniProtKB-SubCell"/>
</dbReference>
<evidence type="ECO:0000256" key="6">
    <source>
        <dbReference type="ARBA" id="ARBA00022840"/>
    </source>
</evidence>
<feature type="binding site" evidence="8">
    <location>
        <begin position="10"/>
        <end position="15"/>
    </location>
    <ligand>
        <name>ATP</name>
        <dbReference type="ChEBI" id="CHEBI:30616"/>
    </ligand>
</feature>
<keyword evidence="3 8" id="KW-0808">Transferase</keyword>
<evidence type="ECO:0000256" key="4">
    <source>
        <dbReference type="ARBA" id="ARBA00022741"/>
    </source>
</evidence>
<evidence type="ECO:0000313" key="11">
    <source>
        <dbReference type="Proteomes" id="UP001056756"/>
    </source>
</evidence>
<accession>A0A9J6ZKW6</accession>
<dbReference type="CDD" id="cd02022">
    <property type="entry name" value="DPCK"/>
    <property type="match status" value="1"/>
</dbReference>
<dbReference type="HAMAP" id="MF_00376">
    <property type="entry name" value="Dephospho_CoA_kinase"/>
    <property type="match status" value="1"/>
</dbReference>
<evidence type="ECO:0000313" key="10">
    <source>
        <dbReference type="EMBL" id="URN96907.1"/>
    </source>
</evidence>
<evidence type="ECO:0000256" key="1">
    <source>
        <dbReference type="ARBA" id="ARBA00009018"/>
    </source>
</evidence>